<comment type="caution">
    <text evidence="1">The sequence shown here is derived from an EMBL/GenBank/DDBJ whole genome shotgun (WGS) entry which is preliminary data.</text>
</comment>
<name>I8VKE3_9BACE</name>
<evidence type="ECO:0000313" key="1">
    <source>
        <dbReference type="EMBL" id="EIY26860.1"/>
    </source>
</evidence>
<keyword evidence="2" id="KW-1185">Reference proteome</keyword>
<dbReference type="Proteomes" id="UP000003741">
    <property type="component" value="Unassembled WGS sequence"/>
</dbReference>
<accession>I8VKE3</accession>
<proteinExistence type="predicted"/>
<sequence length="190" mass="21754">MKKGLLALMALAAISQEMSSTRKEEKIFRKGDVIIRDKDGSMMILDSIIENTSPLLPIKFKVPYGYISYVPQNEEGNRFFITETPECGIGNIDGFRLATEKEKSKLLELAKNEVHFDFDFKENKPKYIPTPGDLCIFWNYGYKNGACIAELSTINSDREEPFVSNENSVYTCCTKFLSHTQFKKIIHEEK</sequence>
<gene>
    <name evidence="1" type="ORF">HMPREF1062_04053</name>
</gene>
<reference evidence="1 2" key="1">
    <citation type="submission" date="2012-02" db="EMBL/GenBank/DDBJ databases">
        <title>The Genome Sequence of Bacteroides cellulosilyticus CL02T12C19.</title>
        <authorList>
            <consortium name="The Broad Institute Genome Sequencing Platform"/>
            <person name="Earl A."/>
            <person name="Ward D."/>
            <person name="Feldgarden M."/>
            <person name="Gevers D."/>
            <person name="Zitomersky N.L."/>
            <person name="Coyne M.J."/>
            <person name="Comstock L.E."/>
            <person name="Young S.K."/>
            <person name="Zeng Q."/>
            <person name="Gargeya S."/>
            <person name="Fitzgerald M."/>
            <person name="Haas B."/>
            <person name="Abouelleil A."/>
            <person name="Alvarado L."/>
            <person name="Arachchi H.M."/>
            <person name="Berlin A."/>
            <person name="Chapman S.B."/>
            <person name="Gearin G."/>
            <person name="Goldberg J."/>
            <person name="Griggs A."/>
            <person name="Gujja S."/>
            <person name="Hansen M."/>
            <person name="Heiman D."/>
            <person name="Howarth C."/>
            <person name="Larimer J."/>
            <person name="Lui A."/>
            <person name="MacDonald P.J.P."/>
            <person name="McCowen C."/>
            <person name="Montmayeur A."/>
            <person name="Murphy C."/>
            <person name="Neiman D."/>
            <person name="Pearson M."/>
            <person name="Priest M."/>
            <person name="Roberts A."/>
            <person name="Saif S."/>
            <person name="Shea T."/>
            <person name="Sisk P."/>
            <person name="Stolte C."/>
            <person name="Sykes S."/>
            <person name="Wortman J."/>
            <person name="Nusbaum C."/>
            <person name="Birren B."/>
        </authorList>
    </citation>
    <scope>NUCLEOTIDE SEQUENCE [LARGE SCALE GENOMIC DNA]</scope>
    <source>
        <strain evidence="1 2">CL02T12C19</strain>
    </source>
</reference>
<dbReference type="OrthoDB" id="1046953at2"/>
<organism evidence="1 2">
    <name type="scientific">Bacteroides cellulosilyticus CL02T12C19</name>
    <dbReference type="NCBI Taxonomy" id="997874"/>
    <lineage>
        <taxon>Bacteria</taxon>
        <taxon>Pseudomonadati</taxon>
        <taxon>Bacteroidota</taxon>
        <taxon>Bacteroidia</taxon>
        <taxon>Bacteroidales</taxon>
        <taxon>Bacteroidaceae</taxon>
        <taxon>Bacteroides</taxon>
    </lineage>
</organism>
<evidence type="ECO:0000313" key="2">
    <source>
        <dbReference type="Proteomes" id="UP000003741"/>
    </source>
</evidence>
<dbReference type="HOGENOM" id="CLU_1341026_0_0_10"/>
<dbReference type="AlphaFoldDB" id="I8VKE3"/>
<dbReference type="PATRIC" id="fig|997874.3.peg.4149"/>
<dbReference type="EMBL" id="AGXG01000088">
    <property type="protein sequence ID" value="EIY26860.1"/>
    <property type="molecule type" value="Genomic_DNA"/>
</dbReference>
<dbReference type="RefSeq" id="WP_007218230.1">
    <property type="nucleotide sequence ID" value="NZ_JH724088.1"/>
</dbReference>
<protein>
    <submittedName>
        <fullName evidence="1">Uncharacterized protein</fullName>
    </submittedName>
</protein>